<protein>
    <submittedName>
        <fullName evidence="1">Uncharacterized protein</fullName>
    </submittedName>
</protein>
<keyword evidence="2" id="KW-1185">Reference proteome</keyword>
<sequence>MLLLLQRSLVEMCHA</sequence>
<reference evidence="1 2" key="1">
    <citation type="submission" date="2019-05" db="EMBL/GenBank/DDBJ databases">
        <title>Another draft genome of Portunus trituberculatus and its Hox gene families provides insights of decapod evolution.</title>
        <authorList>
            <person name="Jeong J.-H."/>
            <person name="Song I."/>
            <person name="Kim S."/>
            <person name="Choi T."/>
            <person name="Kim D."/>
            <person name="Ryu S."/>
            <person name="Kim W."/>
        </authorList>
    </citation>
    <scope>NUCLEOTIDE SEQUENCE [LARGE SCALE GENOMIC DNA]</scope>
    <source>
        <tissue evidence="1">Muscle</tissue>
    </source>
</reference>
<dbReference type="EMBL" id="VSRR010016801">
    <property type="protein sequence ID" value="MPC59706.1"/>
    <property type="molecule type" value="Genomic_DNA"/>
</dbReference>
<name>A0A5B7GQ73_PORTR</name>
<accession>A0A5B7GQ73</accession>
<evidence type="ECO:0000313" key="2">
    <source>
        <dbReference type="Proteomes" id="UP000324222"/>
    </source>
</evidence>
<organism evidence="1 2">
    <name type="scientific">Portunus trituberculatus</name>
    <name type="common">Swimming crab</name>
    <name type="synonym">Neptunus trituberculatus</name>
    <dbReference type="NCBI Taxonomy" id="210409"/>
    <lineage>
        <taxon>Eukaryota</taxon>
        <taxon>Metazoa</taxon>
        <taxon>Ecdysozoa</taxon>
        <taxon>Arthropoda</taxon>
        <taxon>Crustacea</taxon>
        <taxon>Multicrustacea</taxon>
        <taxon>Malacostraca</taxon>
        <taxon>Eumalacostraca</taxon>
        <taxon>Eucarida</taxon>
        <taxon>Decapoda</taxon>
        <taxon>Pleocyemata</taxon>
        <taxon>Brachyura</taxon>
        <taxon>Eubrachyura</taxon>
        <taxon>Portunoidea</taxon>
        <taxon>Portunidae</taxon>
        <taxon>Portuninae</taxon>
        <taxon>Portunus</taxon>
    </lineage>
</organism>
<evidence type="ECO:0000313" key="1">
    <source>
        <dbReference type="EMBL" id="MPC59706.1"/>
    </source>
</evidence>
<proteinExistence type="predicted"/>
<comment type="caution">
    <text evidence="1">The sequence shown here is derived from an EMBL/GenBank/DDBJ whole genome shotgun (WGS) entry which is preliminary data.</text>
</comment>
<gene>
    <name evidence="1" type="ORF">E2C01_053733</name>
</gene>
<dbReference type="Proteomes" id="UP000324222">
    <property type="component" value="Unassembled WGS sequence"/>
</dbReference>